<organism evidence="1 2">
    <name type="scientific">Artomyces pyxidatus</name>
    <dbReference type="NCBI Taxonomy" id="48021"/>
    <lineage>
        <taxon>Eukaryota</taxon>
        <taxon>Fungi</taxon>
        <taxon>Dikarya</taxon>
        <taxon>Basidiomycota</taxon>
        <taxon>Agaricomycotina</taxon>
        <taxon>Agaricomycetes</taxon>
        <taxon>Russulales</taxon>
        <taxon>Auriscalpiaceae</taxon>
        <taxon>Artomyces</taxon>
    </lineage>
</organism>
<evidence type="ECO:0000313" key="2">
    <source>
        <dbReference type="Proteomes" id="UP000814140"/>
    </source>
</evidence>
<proteinExistence type="predicted"/>
<dbReference type="Proteomes" id="UP000814140">
    <property type="component" value="Unassembled WGS sequence"/>
</dbReference>
<sequence>MSRSRTEQWAYNISLTPITARPDQKIPNTNAPRYAKVPVDLGALGRPAAQHRHTTSSDASPDDSMSEDVDSSEISSLSDDAEERDAEAALAEDGPDDLDDPWPYTFAAQDKVWIRTEGGNWHRGFVSGKNVKTGMTRQKEGFFYPVIFCKRIRKYFSPLNGEIKPDTARTRTLLRQHGLSVESDD</sequence>
<comment type="caution">
    <text evidence="1">The sequence shown here is derived from an EMBL/GenBank/DDBJ whole genome shotgun (WGS) entry which is preliminary data.</text>
</comment>
<name>A0ACB8T3N1_9AGAM</name>
<keyword evidence="2" id="KW-1185">Reference proteome</keyword>
<evidence type="ECO:0000313" key="1">
    <source>
        <dbReference type="EMBL" id="KAI0063092.1"/>
    </source>
</evidence>
<accession>A0ACB8T3N1</accession>
<protein>
    <submittedName>
        <fullName evidence="1">Uncharacterized protein</fullName>
    </submittedName>
</protein>
<reference evidence="1" key="1">
    <citation type="submission" date="2021-03" db="EMBL/GenBank/DDBJ databases">
        <authorList>
            <consortium name="DOE Joint Genome Institute"/>
            <person name="Ahrendt S."/>
            <person name="Looney B.P."/>
            <person name="Miyauchi S."/>
            <person name="Morin E."/>
            <person name="Drula E."/>
            <person name="Courty P.E."/>
            <person name="Chicoki N."/>
            <person name="Fauchery L."/>
            <person name="Kohler A."/>
            <person name="Kuo A."/>
            <person name="Labutti K."/>
            <person name="Pangilinan J."/>
            <person name="Lipzen A."/>
            <person name="Riley R."/>
            <person name="Andreopoulos W."/>
            <person name="He G."/>
            <person name="Johnson J."/>
            <person name="Barry K.W."/>
            <person name="Grigoriev I.V."/>
            <person name="Nagy L."/>
            <person name="Hibbett D."/>
            <person name="Henrissat B."/>
            <person name="Matheny P.B."/>
            <person name="Labbe J."/>
            <person name="Martin F."/>
        </authorList>
    </citation>
    <scope>NUCLEOTIDE SEQUENCE</scope>
    <source>
        <strain evidence="1">HHB10654</strain>
    </source>
</reference>
<dbReference type="EMBL" id="MU277204">
    <property type="protein sequence ID" value="KAI0063092.1"/>
    <property type="molecule type" value="Genomic_DNA"/>
</dbReference>
<reference evidence="1" key="2">
    <citation type="journal article" date="2022" name="New Phytol.">
        <title>Evolutionary transition to the ectomycorrhizal habit in the genomes of a hyperdiverse lineage of mushroom-forming fungi.</title>
        <authorList>
            <person name="Looney B."/>
            <person name="Miyauchi S."/>
            <person name="Morin E."/>
            <person name="Drula E."/>
            <person name="Courty P.E."/>
            <person name="Kohler A."/>
            <person name="Kuo A."/>
            <person name="LaButti K."/>
            <person name="Pangilinan J."/>
            <person name="Lipzen A."/>
            <person name="Riley R."/>
            <person name="Andreopoulos W."/>
            <person name="He G."/>
            <person name="Johnson J."/>
            <person name="Nolan M."/>
            <person name="Tritt A."/>
            <person name="Barry K.W."/>
            <person name="Grigoriev I.V."/>
            <person name="Nagy L.G."/>
            <person name="Hibbett D."/>
            <person name="Henrissat B."/>
            <person name="Matheny P.B."/>
            <person name="Labbe J."/>
            <person name="Martin F.M."/>
        </authorList>
    </citation>
    <scope>NUCLEOTIDE SEQUENCE</scope>
    <source>
        <strain evidence="1">HHB10654</strain>
    </source>
</reference>
<gene>
    <name evidence="1" type="ORF">BV25DRAFT_1824638</name>
</gene>